<evidence type="ECO:0000313" key="1">
    <source>
        <dbReference type="EMBL" id="KAK3712124.1"/>
    </source>
</evidence>
<evidence type="ECO:0000313" key="2">
    <source>
        <dbReference type="Proteomes" id="UP001281147"/>
    </source>
</evidence>
<gene>
    <name evidence="1" type="ORF">LTR37_009215</name>
</gene>
<reference evidence="1" key="1">
    <citation type="submission" date="2023-07" db="EMBL/GenBank/DDBJ databases">
        <title>Black Yeasts Isolated from many extreme environments.</title>
        <authorList>
            <person name="Coleine C."/>
            <person name="Stajich J.E."/>
            <person name="Selbmann L."/>
        </authorList>
    </citation>
    <scope>NUCLEOTIDE SEQUENCE</scope>
    <source>
        <strain evidence="1">CCFEE 5714</strain>
    </source>
</reference>
<comment type="caution">
    <text evidence="1">The sequence shown here is derived from an EMBL/GenBank/DDBJ whole genome shotgun (WGS) entry which is preliminary data.</text>
</comment>
<dbReference type="Proteomes" id="UP001281147">
    <property type="component" value="Unassembled WGS sequence"/>
</dbReference>
<name>A0ACC3N9P1_9PEZI</name>
<organism evidence="1 2">
    <name type="scientific">Vermiconidia calcicola</name>
    <dbReference type="NCBI Taxonomy" id="1690605"/>
    <lineage>
        <taxon>Eukaryota</taxon>
        <taxon>Fungi</taxon>
        <taxon>Dikarya</taxon>
        <taxon>Ascomycota</taxon>
        <taxon>Pezizomycotina</taxon>
        <taxon>Dothideomycetes</taxon>
        <taxon>Dothideomycetidae</taxon>
        <taxon>Mycosphaerellales</taxon>
        <taxon>Extremaceae</taxon>
        <taxon>Vermiconidia</taxon>
    </lineage>
</organism>
<keyword evidence="2" id="KW-1185">Reference proteome</keyword>
<dbReference type="EMBL" id="JAUTXU010000071">
    <property type="protein sequence ID" value="KAK3712124.1"/>
    <property type="molecule type" value="Genomic_DNA"/>
</dbReference>
<proteinExistence type="predicted"/>
<accession>A0ACC3N9P1</accession>
<protein>
    <submittedName>
        <fullName evidence="1">Uncharacterized protein</fullName>
    </submittedName>
</protein>
<sequence length="112" mass="12451">MDATAYAHRDALYYLQSYAISDRLFSGVSRITKDFLGGVSNLNVSDMKADGVFTDFGAYPGYVDLELGAGAQAMYWRSNLPLLERAKAKYDPSQVFRNPQSVRPAGTRRRSS</sequence>